<protein>
    <submittedName>
        <fullName evidence="3">Uncharacterized protein</fullName>
    </submittedName>
</protein>
<proteinExistence type="predicted"/>
<reference evidence="3" key="2">
    <citation type="submission" date="2020-08" db="EMBL/GenBank/DDBJ databases">
        <title>Plant Genome Project.</title>
        <authorList>
            <person name="Zhang R.-G."/>
        </authorList>
    </citation>
    <scope>NUCLEOTIDE SEQUENCE</scope>
    <source>
        <strain evidence="3">Huo1</strain>
        <tissue evidence="3">Leaf</tissue>
    </source>
</reference>
<feature type="compositionally biased region" description="Basic and acidic residues" evidence="1">
    <location>
        <begin position="105"/>
        <end position="114"/>
    </location>
</feature>
<feature type="transmembrane region" description="Helical" evidence="2">
    <location>
        <begin position="34"/>
        <end position="58"/>
    </location>
</feature>
<evidence type="ECO:0000313" key="3">
    <source>
        <dbReference type="EMBL" id="KAG6393379.1"/>
    </source>
</evidence>
<dbReference type="Gene3D" id="1.25.40.10">
    <property type="entry name" value="Tetratricopeptide repeat domain"/>
    <property type="match status" value="1"/>
</dbReference>
<comment type="caution">
    <text evidence="3">The sequence shown here is derived from an EMBL/GenBank/DDBJ whole genome shotgun (WGS) entry which is preliminary data.</text>
</comment>
<evidence type="ECO:0000256" key="2">
    <source>
        <dbReference type="SAM" id="Phobius"/>
    </source>
</evidence>
<keyword evidence="2" id="KW-0812">Transmembrane</keyword>
<feature type="compositionally biased region" description="Basic residues" evidence="1">
    <location>
        <begin position="319"/>
        <end position="336"/>
    </location>
</feature>
<feature type="region of interest" description="Disordered" evidence="1">
    <location>
        <begin position="103"/>
        <end position="125"/>
    </location>
</feature>
<feature type="region of interest" description="Disordered" evidence="1">
    <location>
        <begin position="317"/>
        <end position="336"/>
    </location>
</feature>
<evidence type="ECO:0000256" key="1">
    <source>
        <dbReference type="SAM" id="MobiDB-lite"/>
    </source>
</evidence>
<dbReference type="EMBL" id="PNBA02000018">
    <property type="protein sequence ID" value="KAG6393379.1"/>
    <property type="molecule type" value="Genomic_DNA"/>
</dbReference>
<dbReference type="PANTHER" id="PTHR47603:SF1">
    <property type="entry name" value="PPR CONTAINING-LIKE PROTEIN"/>
    <property type="match status" value="1"/>
</dbReference>
<keyword evidence="2" id="KW-1133">Transmembrane helix</keyword>
<evidence type="ECO:0000313" key="4">
    <source>
        <dbReference type="Proteomes" id="UP000298416"/>
    </source>
</evidence>
<dbReference type="PANTHER" id="PTHR47603">
    <property type="entry name" value="PPR CONTAINING-LIKE PROTEIN"/>
    <property type="match status" value="1"/>
</dbReference>
<name>A0A8X8WFG6_SALSN</name>
<dbReference type="AlphaFoldDB" id="A0A8X8WFG6"/>
<organism evidence="3">
    <name type="scientific">Salvia splendens</name>
    <name type="common">Scarlet sage</name>
    <dbReference type="NCBI Taxonomy" id="180675"/>
    <lineage>
        <taxon>Eukaryota</taxon>
        <taxon>Viridiplantae</taxon>
        <taxon>Streptophyta</taxon>
        <taxon>Embryophyta</taxon>
        <taxon>Tracheophyta</taxon>
        <taxon>Spermatophyta</taxon>
        <taxon>Magnoliopsida</taxon>
        <taxon>eudicotyledons</taxon>
        <taxon>Gunneridae</taxon>
        <taxon>Pentapetalae</taxon>
        <taxon>asterids</taxon>
        <taxon>lamiids</taxon>
        <taxon>Lamiales</taxon>
        <taxon>Lamiaceae</taxon>
        <taxon>Nepetoideae</taxon>
        <taxon>Mentheae</taxon>
        <taxon>Salviinae</taxon>
        <taxon>Salvia</taxon>
        <taxon>Salvia subgen. Calosphace</taxon>
        <taxon>core Calosphace</taxon>
    </lineage>
</organism>
<dbReference type="InterPro" id="IPR011990">
    <property type="entry name" value="TPR-like_helical_dom_sf"/>
</dbReference>
<accession>A0A8X8WFG6</accession>
<keyword evidence="2" id="KW-0472">Membrane</keyword>
<gene>
    <name evidence="3" type="ORF">SASPL_147618</name>
</gene>
<dbReference type="Proteomes" id="UP000298416">
    <property type="component" value="Unassembled WGS sequence"/>
</dbReference>
<sequence length="336" mass="38537">MNAPWLVRSQLCRPSLSKWRNTYLGSFLCIRKSSVYVCLFSAATFFLFGELGIQISVVSDKPIPMSRLAFVTRLAKQCNRINVERAEALSSCYNAMRYSTISSQKNEESTEDTSHSTSQNRIKGMGSVPRCQIGENVPRKEKNSFLVSTLMDLPDSKEAVYSALDAWVAWERDFPIGALKNVLRALEKEQQWHRVVQVIKWMLSKGQGTTNGTYGQLIHALDMDNRVEEAQEIWKKKLTFDLHSVPWKLCKLVVSMYYRNKMLEELVTLFNGLESFDRKPPEKSIVRKVSNAYELLGLPEEKERVMEKYKNLFVESSRKKISRSGSPKKARPSQKG</sequence>
<keyword evidence="4" id="KW-1185">Reference proteome</keyword>
<reference evidence="3" key="1">
    <citation type="submission" date="2018-01" db="EMBL/GenBank/DDBJ databases">
        <authorList>
            <person name="Mao J.F."/>
        </authorList>
    </citation>
    <scope>NUCLEOTIDE SEQUENCE</scope>
    <source>
        <strain evidence="3">Huo1</strain>
        <tissue evidence="3">Leaf</tissue>
    </source>
</reference>